<feature type="transmembrane region" description="Helical" evidence="1">
    <location>
        <begin position="9"/>
        <end position="30"/>
    </location>
</feature>
<dbReference type="AlphaFoldDB" id="A0A915HHF4"/>
<accession>A0A915HHF4</accession>
<evidence type="ECO:0000256" key="1">
    <source>
        <dbReference type="SAM" id="Phobius"/>
    </source>
</evidence>
<sequence length="151" mass="17646">MVIDPQGRLLYAAVFINGIAYIMRYLTIYLNQTDRLRLILHDLEQQKFLSALKIHYLDESGLDILKHVYRPKSAKKCKNYKLWNTVAMRIPIFMQNECCHDTQHHMSYIQLNGATLCVFIVMVEVILVHKKCDTITEIDTTSRESRSVITI</sequence>
<protein>
    <submittedName>
        <fullName evidence="3">Uncharacterized protein</fullName>
    </submittedName>
</protein>
<keyword evidence="1" id="KW-0812">Transmembrane</keyword>
<dbReference type="Proteomes" id="UP000887565">
    <property type="component" value="Unplaced"/>
</dbReference>
<keyword evidence="2" id="KW-1185">Reference proteome</keyword>
<proteinExistence type="predicted"/>
<keyword evidence="1" id="KW-1133">Transmembrane helix</keyword>
<evidence type="ECO:0000313" key="2">
    <source>
        <dbReference type="Proteomes" id="UP000887565"/>
    </source>
</evidence>
<organism evidence="2 3">
    <name type="scientific">Romanomermis culicivorax</name>
    <name type="common">Nematode worm</name>
    <dbReference type="NCBI Taxonomy" id="13658"/>
    <lineage>
        <taxon>Eukaryota</taxon>
        <taxon>Metazoa</taxon>
        <taxon>Ecdysozoa</taxon>
        <taxon>Nematoda</taxon>
        <taxon>Enoplea</taxon>
        <taxon>Dorylaimia</taxon>
        <taxon>Mermithida</taxon>
        <taxon>Mermithoidea</taxon>
        <taxon>Mermithidae</taxon>
        <taxon>Romanomermis</taxon>
    </lineage>
</organism>
<reference evidence="3" key="1">
    <citation type="submission" date="2022-11" db="UniProtKB">
        <authorList>
            <consortium name="WormBaseParasite"/>
        </authorList>
    </citation>
    <scope>IDENTIFICATION</scope>
</reference>
<name>A0A915HHF4_ROMCU</name>
<keyword evidence="1" id="KW-0472">Membrane</keyword>
<dbReference type="WBParaSite" id="nRc.2.0.1.t01045-RA">
    <property type="protein sequence ID" value="nRc.2.0.1.t01045-RA"/>
    <property type="gene ID" value="nRc.2.0.1.g01045"/>
</dbReference>
<evidence type="ECO:0000313" key="3">
    <source>
        <dbReference type="WBParaSite" id="nRc.2.0.1.t01045-RA"/>
    </source>
</evidence>